<dbReference type="Proteomes" id="UP001189429">
    <property type="component" value="Unassembled WGS sequence"/>
</dbReference>
<gene>
    <name evidence="1" type="ORF">PCOR1329_LOCUS64116</name>
</gene>
<evidence type="ECO:0008006" key="3">
    <source>
        <dbReference type="Google" id="ProtNLM"/>
    </source>
</evidence>
<protein>
    <recommendedName>
        <fullName evidence="3">Amine oxidase</fullName>
    </recommendedName>
</protein>
<name>A0ABN9W509_9DINO</name>
<reference evidence="1" key="1">
    <citation type="submission" date="2023-10" db="EMBL/GenBank/DDBJ databases">
        <authorList>
            <person name="Chen Y."/>
            <person name="Shah S."/>
            <person name="Dougan E. K."/>
            <person name="Thang M."/>
            <person name="Chan C."/>
        </authorList>
    </citation>
    <scope>NUCLEOTIDE SEQUENCE [LARGE SCALE GENOMIC DNA]</scope>
</reference>
<dbReference type="EMBL" id="CAUYUJ010018165">
    <property type="protein sequence ID" value="CAK0881191.1"/>
    <property type="molecule type" value="Genomic_DNA"/>
</dbReference>
<organism evidence="1 2">
    <name type="scientific">Prorocentrum cordatum</name>
    <dbReference type="NCBI Taxonomy" id="2364126"/>
    <lineage>
        <taxon>Eukaryota</taxon>
        <taxon>Sar</taxon>
        <taxon>Alveolata</taxon>
        <taxon>Dinophyceae</taxon>
        <taxon>Prorocentrales</taxon>
        <taxon>Prorocentraceae</taxon>
        <taxon>Prorocentrum</taxon>
    </lineage>
</organism>
<evidence type="ECO:0000313" key="2">
    <source>
        <dbReference type="Proteomes" id="UP001189429"/>
    </source>
</evidence>
<accession>A0ABN9W509</accession>
<sequence length="118" mass="13137">MRPSREVIVRYDTDRPLWHHRQLIEYCDAAVMSRVMGEAPDEPGSVIMWAMTPTGDIYPEELSVPPLLGIAPRDLAGTRIRDQCLGAPSHGGQVFESGQVLRPAQSERARAACRIQNL</sequence>
<comment type="caution">
    <text evidence="1">The sequence shown here is derived from an EMBL/GenBank/DDBJ whole genome shotgun (WGS) entry which is preliminary data.</text>
</comment>
<evidence type="ECO:0000313" key="1">
    <source>
        <dbReference type="EMBL" id="CAK0881191.1"/>
    </source>
</evidence>
<keyword evidence="2" id="KW-1185">Reference proteome</keyword>
<proteinExistence type="predicted"/>